<dbReference type="OrthoDB" id="9780894at2"/>
<evidence type="ECO:0000259" key="4">
    <source>
        <dbReference type="SMART" id="SM00861"/>
    </source>
</evidence>
<sequence>MAEMNMVEAINLALREEMERDADVLVLGEDVGRDGGVFRVTDGLFERFGGERVIDTPLSESAIVGVAIGMAAYGLKPVAEIQFLGFIYGAMEQLFSHAARLRSRSRGQLHCPLVVRTPYGGGIKAPELHEESSEALFCHMPGLKVVVPATPRYAKALLQAAIRDPDPVIFLEPTRLYRLLREEVPAGDIPVELGRARIARAGGEVTLVAWGSMLEKALRAAEGFDAEVIDLMTLVPFDSETILASVEKTGRLVVVHEASQTAGFGAEIAATVAEEGIWFLKAPVRRVTGCDVVLPLPLLEDYNLPTAKQIAAAVEEVLAFD</sequence>
<proteinExistence type="predicted"/>
<dbReference type="InterPro" id="IPR009014">
    <property type="entry name" value="Transketo_C/PFOR_II"/>
</dbReference>
<dbReference type="EMBL" id="VNIB01000008">
    <property type="protein sequence ID" value="TYO98091.1"/>
    <property type="molecule type" value="Genomic_DNA"/>
</dbReference>
<name>A0A5D3WI25_9BACT</name>
<dbReference type="RefSeq" id="WP_148896167.1">
    <property type="nucleotide sequence ID" value="NZ_VNIB01000008.1"/>
</dbReference>
<keyword evidence="3" id="KW-0786">Thiamine pyrophosphate</keyword>
<feature type="domain" description="Transketolase-like pyrimidine-binding" evidence="4">
    <location>
        <begin position="4"/>
        <end position="179"/>
    </location>
</feature>
<dbReference type="Pfam" id="PF02780">
    <property type="entry name" value="Transketolase_C"/>
    <property type="match status" value="1"/>
</dbReference>
<comment type="caution">
    <text evidence="5">The sequence shown here is derived from an EMBL/GenBank/DDBJ whole genome shotgun (WGS) entry which is preliminary data.</text>
</comment>
<dbReference type="SUPFAM" id="SSF52922">
    <property type="entry name" value="TK C-terminal domain-like"/>
    <property type="match status" value="1"/>
</dbReference>
<dbReference type="Gene3D" id="3.40.50.920">
    <property type="match status" value="1"/>
</dbReference>
<comment type="cofactor">
    <cofactor evidence="1">
        <name>thiamine diphosphate</name>
        <dbReference type="ChEBI" id="CHEBI:58937"/>
    </cofactor>
</comment>
<evidence type="ECO:0000256" key="1">
    <source>
        <dbReference type="ARBA" id="ARBA00001964"/>
    </source>
</evidence>
<evidence type="ECO:0000313" key="5">
    <source>
        <dbReference type="EMBL" id="TYO98091.1"/>
    </source>
</evidence>
<dbReference type="GO" id="GO:0016491">
    <property type="term" value="F:oxidoreductase activity"/>
    <property type="evidence" value="ECO:0007669"/>
    <property type="project" value="UniProtKB-KW"/>
</dbReference>
<evidence type="ECO:0000313" key="6">
    <source>
        <dbReference type="Proteomes" id="UP000324159"/>
    </source>
</evidence>
<organism evidence="5 6">
    <name type="scientific">Geothermobacter ehrlichii</name>
    <dbReference type="NCBI Taxonomy" id="213224"/>
    <lineage>
        <taxon>Bacteria</taxon>
        <taxon>Pseudomonadati</taxon>
        <taxon>Thermodesulfobacteriota</taxon>
        <taxon>Desulfuromonadia</taxon>
        <taxon>Desulfuromonadales</taxon>
        <taxon>Geothermobacteraceae</taxon>
        <taxon>Geothermobacter</taxon>
    </lineage>
</organism>
<dbReference type="CDD" id="cd07036">
    <property type="entry name" value="TPP_PYR_E1-PDHc-beta_like"/>
    <property type="match status" value="1"/>
</dbReference>
<dbReference type="SUPFAM" id="SSF52518">
    <property type="entry name" value="Thiamin diphosphate-binding fold (THDP-binding)"/>
    <property type="match status" value="1"/>
</dbReference>
<dbReference type="PANTHER" id="PTHR43257:SF2">
    <property type="entry name" value="PYRUVATE DEHYDROGENASE E1 COMPONENT SUBUNIT BETA"/>
    <property type="match status" value="1"/>
</dbReference>
<dbReference type="InterPro" id="IPR029061">
    <property type="entry name" value="THDP-binding"/>
</dbReference>
<dbReference type="Pfam" id="PF02779">
    <property type="entry name" value="Transket_pyr"/>
    <property type="match status" value="1"/>
</dbReference>
<accession>A0A5D3WI25</accession>
<gene>
    <name evidence="5" type="ORF">EDC39_10828</name>
</gene>
<evidence type="ECO:0000256" key="3">
    <source>
        <dbReference type="ARBA" id="ARBA00023052"/>
    </source>
</evidence>
<dbReference type="FunFam" id="3.40.50.920:FF:000001">
    <property type="entry name" value="Pyruvate dehydrogenase E1 beta subunit"/>
    <property type="match status" value="1"/>
</dbReference>
<dbReference type="FunFam" id="3.40.50.970:FF:000001">
    <property type="entry name" value="Pyruvate dehydrogenase E1 beta subunit"/>
    <property type="match status" value="1"/>
</dbReference>
<reference evidence="5 6" key="1">
    <citation type="submission" date="2019-07" db="EMBL/GenBank/DDBJ databases">
        <title>Genomic Encyclopedia of Type Strains, Phase IV (KMG-IV): sequencing the most valuable type-strain genomes for metagenomic binning, comparative biology and taxonomic classification.</title>
        <authorList>
            <person name="Goeker M."/>
        </authorList>
    </citation>
    <scope>NUCLEOTIDE SEQUENCE [LARGE SCALE GENOMIC DNA]</scope>
    <source>
        <strain evidence="5 6">SS015</strain>
    </source>
</reference>
<dbReference type="SMART" id="SM00861">
    <property type="entry name" value="Transket_pyr"/>
    <property type="match status" value="1"/>
</dbReference>
<protein>
    <submittedName>
        <fullName evidence="5">Pyruvate dehydrogenase E1 component beta subunit</fullName>
    </submittedName>
</protein>
<dbReference type="AlphaFoldDB" id="A0A5D3WI25"/>
<dbReference type="Proteomes" id="UP000324159">
    <property type="component" value="Unassembled WGS sequence"/>
</dbReference>
<keyword evidence="5" id="KW-0670">Pyruvate</keyword>
<dbReference type="Gene3D" id="3.40.50.970">
    <property type="match status" value="1"/>
</dbReference>
<dbReference type="InterPro" id="IPR005475">
    <property type="entry name" value="Transketolase-like_Pyr-bd"/>
</dbReference>
<keyword evidence="2" id="KW-0560">Oxidoreductase</keyword>
<dbReference type="PANTHER" id="PTHR43257">
    <property type="entry name" value="PYRUVATE DEHYDROGENASE E1 COMPONENT BETA SUBUNIT"/>
    <property type="match status" value="1"/>
</dbReference>
<keyword evidence="6" id="KW-1185">Reference proteome</keyword>
<dbReference type="InterPro" id="IPR033248">
    <property type="entry name" value="Transketolase_C"/>
</dbReference>
<evidence type="ECO:0000256" key="2">
    <source>
        <dbReference type="ARBA" id="ARBA00023002"/>
    </source>
</evidence>